<sequence length="299" mass="34936">MNKLCEILKIENEDLLFKQITSTFKEKGILLWDYFVNWEKVQKNIKVIEKELNLLNVLIGKENIEKEVFELIKEYPQVIKAFPFLIAFRDNKVSMLTDVTEFLYKDYDFKHRIISDEDCEDLTTFFMQSGLGNLMKDKHIKNLVDYVTGVEVGLDSNGRKNRGGTMMEKIVETFVKNACEELGLLYMTQANAKKIKTQWDIEIQVDKSSRNLDFAINKNGKLYFIECNFYGGGGSKLKSTATEYVKMNEYWNAQNITFIWVTDGAGWKSTLKPLREYFDKADYLLNLEMLKKDCLKKII</sequence>
<evidence type="ECO:0000256" key="1">
    <source>
        <dbReference type="PIRNR" id="PIRNR016080"/>
    </source>
</evidence>
<keyword evidence="1" id="KW-0540">Nuclease</keyword>
<dbReference type="Proteomes" id="UP000320773">
    <property type="component" value="Unassembled WGS sequence"/>
</dbReference>
<evidence type="ECO:0000259" key="2">
    <source>
        <dbReference type="Pfam" id="PF04556"/>
    </source>
</evidence>
<dbReference type="EMBL" id="VFPJ01000001">
    <property type="protein sequence ID" value="TQM39596.1"/>
    <property type="molecule type" value="Genomic_DNA"/>
</dbReference>
<dbReference type="InterPro" id="IPR007637">
    <property type="entry name" value="Restrct_endonuc_II_DpnII-like"/>
</dbReference>
<evidence type="ECO:0000313" key="4">
    <source>
        <dbReference type="Proteomes" id="UP000320773"/>
    </source>
</evidence>
<dbReference type="GO" id="GO:0009307">
    <property type="term" value="P:DNA restriction-modification system"/>
    <property type="evidence" value="ECO:0007669"/>
    <property type="project" value="UniProtKB-UniRule"/>
</dbReference>
<keyword evidence="1" id="KW-0255">Endonuclease</keyword>
<dbReference type="PIRSF" id="PIRSF016080">
    <property type="entry name" value="Restrict_endonuc_II_DpmII"/>
    <property type="match status" value="1"/>
</dbReference>
<protein>
    <recommendedName>
        <fullName evidence="1">Type-2 restriction enzyme</fullName>
        <ecNumber evidence="1">3.1.21.4</ecNumber>
    </recommendedName>
</protein>
<dbReference type="GO" id="GO:0003677">
    <property type="term" value="F:DNA binding"/>
    <property type="evidence" value="ECO:0007669"/>
    <property type="project" value="UniProtKB-UniRule"/>
</dbReference>
<reference evidence="3 4" key="1">
    <citation type="submission" date="2019-06" db="EMBL/GenBank/DDBJ databases">
        <title>Genomic Encyclopedia of Archaeal and Bacterial Type Strains, Phase II (KMG-II): from individual species to whole genera.</title>
        <authorList>
            <person name="Goeker M."/>
        </authorList>
    </citation>
    <scope>NUCLEOTIDE SEQUENCE [LARGE SCALE GENOMIC DNA]</scope>
    <source>
        <strain evidence="3 4">DSM 24789</strain>
    </source>
</reference>
<evidence type="ECO:0000313" key="3">
    <source>
        <dbReference type="EMBL" id="TQM39596.1"/>
    </source>
</evidence>
<comment type="similarity">
    <text evidence="1">Belongs to the DpnII type II restriction endonuclease family.</text>
</comment>
<comment type="caution">
    <text evidence="3">The sequence shown here is derived from an EMBL/GenBank/DDBJ whole genome shotgun (WGS) entry which is preliminary data.</text>
</comment>
<dbReference type="AlphaFoldDB" id="A0A543G0I1"/>
<dbReference type="GO" id="GO:0009036">
    <property type="term" value="F:type II site-specific deoxyribonuclease activity"/>
    <property type="evidence" value="ECO:0007669"/>
    <property type="project" value="UniProtKB-UniRule"/>
</dbReference>
<keyword evidence="1" id="KW-0378">Hydrolase</keyword>
<gene>
    <name evidence="3" type="ORF">BC670_0411</name>
</gene>
<dbReference type="RefSeq" id="WP_089080835.1">
    <property type="nucleotide sequence ID" value="NZ_VFPJ01000001.1"/>
</dbReference>
<dbReference type="Pfam" id="PF04556">
    <property type="entry name" value="DpnII"/>
    <property type="match status" value="1"/>
</dbReference>
<feature type="domain" description="Restriction endonuclease type II DpnII-like" evidence="2">
    <location>
        <begin position="17"/>
        <end position="297"/>
    </location>
</feature>
<proteinExistence type="inferred from homology"/>
<keyword evidence="1" id="KW-0680">Restriction system</keyword>
<accession>A0A543G0I1</accession>
<comment type="function">
    <text evidence="1">A P subtype restriction enzyme that recognizes the double-stranded unmethylated sequence 5'-GATC-3'.</text>
</comment>
<dbReference type="EC" id="3.1.21.4" evidence="1"/>
<comment type="catalytic activity">
    <reaction evidence="1">
        <text>Endonucleolytic cleavage of DNA to give specific double-stranded fragments with terminal 5'-phosphates.</text>
        <dbReference type="EC" id="3.1.21.4"/>
    </reaction>
</comment>
<dbReference type="InterPro" id="IPR021191">
    <property type="entry name" value="Restrct_endonuc_II_DpnII"/>
</dbReference>
<organism evidence="3 4">
    <name type="scientific">Flavobacterium branchiophilum</name>
    <dbReference type="NCBI Taxonomy" id="55197"/>
    <lineage>
        <taxon>Bacteria</taxon>
        <taxon>Pseudomonadati</taxon>
        <taxon>Bacteroidota</taxon>
        <taxon>Flavobacteriia</taxon>
        <taxon>Flavobacteriales</taxon>
        <taxon>Flavobacteriaceae</taxon>
        <taxon>Flavobacterium</taxon>
    </lineage>
</organism>
<name>A0A543G0I1_9FLAO</name>